<dbReference type="Proteomes" id="UP001614216">
    <property type="component" value="Unassembled WGS sequence"/>
</dbReference>
<evidence type="ECO:0000256" key="5">
    <source>
        <dbReference type="SAM" id="Phobius"/>
    </source>
</evidence>
<feature type="domain" description="TM2" evidence="6">
    <location>
        <begin position="10"/>
        <end position="58"/>
    </location>
</feature>
<keyword evidence="2 5" id="KW-0812">Transmembrane</keyword>
<feature type="transmembrane region" description="Helical" evidence="5">
    <location>
        <begin position="39"/>
        <end position="58"/>
    </location>
</feature>
<feature type="transmembrane region" description="Helical" evidence="5">
    <location>
        <begin position="16"/>
        <end position="33"/>
    </location>
</feature>
<evidence type="ECO:0000313" key="8">
    <source>
        <dbReference type="Proteomes" id="UP001614216"/>
    </source>
</evidence>
<keyword evidence="3 5" id="KW-1133">Transmembrane helix</keyword>
<organism evidence="7 8">
    <name type="scientific">Dorea amylophila</name>
    <dbReference type="NCBI Taxonomy" id="2981789"/>
    <lineage>
        <taxon>Bacteria</taxon>
        <taxon>Bacillati</taxon>
        <taxon>Bacillota</taxon>
        <taxon>Clostridia</taxon>
        <taxon>Lachnospirales</taxon>
        <taxon>Lachnospiraceae</taxon>
        <taxon>Dorea</taxon>
    </lineage>
</organism>
<evidence type="ECO:0000256" key="2">
    <source>
        <dbReference type="ARBA" id="ARBA00022692"/>
    </source>
</evidence>
<accession>A0ABW8AW70</accession>
<evidence type="ECO:0000256" key="4">
    <source>
        <dbReference type="ARBA" id="ARBA00023136"/>
    </source>
</evidence>
<proteinExistence type="predicted"/>
<keyword evidence="8" id="KW-1185">Reference proteome</keyword>
<keyword evidence="4 5" id="KW-0472">Membrane</keyword>
<reference evidence="7 8" key="1">
    <citation type="submission" date="2024-08" db="EMBL/GenBank/DDBJ databases">
        <authorList>
            <person name="Vancuren S.J."/>
            <person name="Allen-Vercoe E."/>
        </authorList>
    </citation>
    <scope>NUCLEOTIDE SEQUENCE [LARGE SCALE GENOMIC DNA]</scope>
    <source>
        <strain evidence="7 8">16-6-I_42_FAA</strain>
    </source>
</reference>
<comment type="subcellular location">
    <subcellularLocation>
        <location evidence="1">Membrane</location>
        <topology evidence="1">Multi-pass membrane protein</topology>
    </subcellularLocation>
</comment>
<protein>
    <submittedName>
        <fullName evidence="7">NINE protein</fullName>
    </submittedName>
</protein>
<dbReference type="PANTHER" id="PTHR21016:SF25">
    <property type="entry name" value="TM2 DOMAIN-CONTAINING PROTEIN DDB_G0277895-RELATED"/>
    <property type="match status" value="1"/>
</dbReference>
<gene>
    <name evidence="7" type="ORF">ACIF0M_03405</name>
</gene>
<dbReference type="InterPro" id="IPR007829">
    <property type="entry name" value="TM2"/>
</dbReference>
<dbReference type="EMBL" id="JBITRD010000002">
    <property type="protein sequence ID" value="MFI7844590.1"/>
    <property type="molecule type" value="Genomic_DNA"/>
</dbReference>
<name>A0ABW8AW70_9FIRM</name>
<evidence type="ECO:0000256" key="1">
    <source>
        <dbReference type="ARBA" id="ARBA00004141"/>
    </source>
</evidence>
<comment type="caution">
    <text evidence="7">The sequence shown here is derived from an EMBL/GenBank/DDBJ whole genome shotgun (WGS) entry which is preliminary data.</text>
</comment>
<evidence type="ECO:0000313" key="7">
    <source>
        <dbReference type="EMBL" id="MFI7844590.1"/>
    </source>
</evidence>
<evidence type="ECO:0000259" key="6">
    <source>
        <dbReference type="Pfam" id="PF05154"/>
    </source>
</evidence>
<evidence type="ECO:0000256" key="3">
    <source>
        <dbReference type="ARBA" id="ARBA00022989"/>
    </source>
</evidence>
<dbReference type="RefSeq" id="WP_195508878.1">
    <property type="nucleotide sequence ID" value="NZ_JBITRD010000002.1"/>
</dbReference>
<dbReference type="PANTHER" id="PTHR21016">
    <property type="entry name" value="BETA-AMYLOID BINDING PROTEIN-RELATED"/>
    <property type="match status" value="1"/>
</dbReference>
<sequence>MATGVYLSSHKKKRTALLLCIFTGVFGGHYFYVGRFMRGLLAMFTFNFLFIGWLLDIIKIMRGRLKDNNGLPLID</sequence>
<dbReference type="InterPro" id="IPR050932">
    <property type="entry name" value="TM2D1-3-like"/>
</dbReference>
<dbReference type="Pfam" id="PF05154">
    <property type="entry name" value="TM2"/>
    <property type="match status" value="1"/>
</dbReference>